<accession>A0ABW1CPP1</accession>
<evidence type="ECO:0000313" key="2">
    <source>
        <dbReference type="Proteomes" id="UP001596058"/>
    </source>
</evidence>
<dbReference type="EMBL" id="JBHSPA010000031">
    <property type="protein sequence ID" value="MFC5827623.1"/>
    <property type="molecule type" value="Genomic_DNA"/>
</dbReference>
<gene>
    <name evidence="1" type="ORF">ACFPZ3_27510</name>
</gene>
<dbReference type="RefSeq" id="WP_379517127.1">
    <property type="nucleotide sequence ID" value="NZ_JBHSPA010000031.1"/>
</dbReference>
<keyword evidence="2" id="KW-1185">Reference proteome</keyword>
<comment type="caution">
    <text evidence="1">The sequence shown here is derived from an EMBL/GenBank/DDBJ whole genome shotgun (WGS) entry which is preliminary data.</text>
</comment>
<reference evidence="2" key="1">
    <citation type="journal article" date="2019" name="Int. J. Syst. Evol. Microbiol.">
        <title>The Global Catalogue of Microorganisms (GCM) 10K type strain sequencing project: providing services to taxonomists for standard genome sequencing and annotation.</title>
        <authorList>
            <consortium name="The Broad Institute Genomics Platform"/>
            <consortium name="The Broad Institute Genome Sequencing Center for Infectious Disease"/>
            <person name="Wu L."/>
            <person name="Ma J."/>
        </authorList>
    </citation>
    <scope>NUCLEOTIDE SEQUENCE [LARGE SCALE GENOMIC DNA]</scope>
    <source>
        <strain evidence="2">CCUG 53903</strain>
    </source>
</reference>
<evidence type="ECO:0000313" key="1">
    <source>
        <dbReference type="EMBL" id="MFC5827623.1"/>
    </source>
</evidence>
<protein>
    <submittedName>
        <fullName evidence="1">Uncharacterized protein</fullName>
    </submittedName>
</protein>
<sequence length="54" mass="6129">MLLRLACLTITNTFAALLTSLPRKVQRGLRVLVRPDTVLRRHRRRAAVARPGHS</sequence>
<dbReference type="Proteomes" id="UP001596058">
    <property type="component" value="Unassembled WGS sequence"/>
</dbReference>
<name>A0ABW1CPP1_9ACTN</name>
<organism evidence="1 2">
    <name type="scientific">Nonomuraea insulae</name>
    <dbReference type="NCBI Taxonomy" id="1616787"/>
    <lineage>
        <taxon>Bacteria</taxon>
        <taxon>Bacillati</taxon>
        <taxon>Actinomycetota</taxon>
        <taxon>Actinomycetes</taxon>
        <taxon>Streptosporangiales</taxon>
        <taxon>Streptosporangiaceae</taxon>
        <taxon>Nonomuraea</taxon>
    </lineage>
</organism>
<proteinExistence type="predicted"/>